<dbReference type="EMBL" id="UINC01043511">
    <property type="protein sequence ID" value="SVB47648.1"/>
    <property type="molecule type" value="Genomic_DNA"/>
</dbReference>
<reference evidence="1" key="1">
    <citation type="submission" date="2018-05" db="EMBL/GenBank/DDBJ databases">
        <authorList>
            <person name="Lanie J.A."/>
            <person name="Ng W.-L."/>
            <person name="Kazmierczak K.M."/>
            <person name="Andrzejewski T.M."/>
            <person name="Davidsen T.M."/>
            <person name="Wayne K.J."/>
            <person name="Tettelin H."/>
            <person name="Glass J.I."/>
            <person name="Rusch D."/>
            <person name="Podicherti R."/>
            <person name="Tsui H.-C.T."/>
            <person name="Winkler M.E."/>
        </authorList>
    </citation>
    <scope>NUCLEOTIDE SEQUENCE</scope>
</reference>
<accession>A0A382EAC2</accession>
<gene>
    <name evidence="1" type="ORF">METZ01_LOCUS200502</name>
</gene>
<proteinExistence type="predicted"/>
<protein>
    <submittedName>
        <fullName evidence="1">Uncharacterized protein</fullName>
    </submittedName>
</protein>
<feature type="non-terminal residue" evidence="1">
    <location>
        <position position="1"/>
    </location>
</feature>
<sequence>WPSGAGRCRHYLPGISWSWRSGLRDLWPRSNFGFLTCWSGNRHSDGRRWLPSDCACLYRRQM</sequence>
<dbReference type="AlphaFoldDB" id="A0A382EAC2"/>
<evidence type="ECO:0000313" key="1">
    <source>
        <dbReference type="EMBL" id="SVB47648.1"/>
    </source>
</evidence>
<name>A0A382EAC2_9ZZZZ</name>
<organism evidence="1">
    <name type="scientific">marine metagenome</name>
    <dbReference type="NCBI Taxonomy" id="408172"/>
    <lineage>
        <taxon>unclassified sequences</taxon>
        <taxon>metagenomes</taxon>
        <taxon>ecological metagenomes</taxon>
    </lineage>
</organism>
<feature type="non-terminal residue" evidence="1">
    <location>
        <position position="62"/>
    </location>
</feature>